<feature type="compositionally biased region" description="Polar residues" evidence="1">
    <location>
        <begin position="227"/>
        <end position="242"/>
    </location>
</feature>
<feature type="compositionally biased region" description="Polar residues" evidence="1">
    <location>
        <begin position="524"/>
        <end position="554"/>
    </location>
</feature>
<feature type="compositionally biased region" description="Polar residues" evidence="1">
    <location>
        <begin position="623"/>
        <end position="638"/>
    </location>
</feature>
<feature type="compositionally biased region" description="Polar residues" evidence="1">
    <location>
        <begin position="91"/>
        <end position="102"/>
    </location>
</feature>
<feature type="compositionally biased region" description="Polar residues" evidence="1">
    <location>
        <begin position="1073"/>
        <end position="1084"/>
    </location>
</feature>
<evidence type="ECO:0000313" key="2">
    <source>
        <dbReference type="EMBL" id="CAB0039862.1"/>
    </source>
</evidence>
<feature type="compositionally biased region" description="Low complexity" evidence="1">
    <location>
        <begin position="1209"/>
        <end position="1220"/>
    </location>
</feature>
<feature type="compositionally biased region" description="Polar residues" evidence="1">
    <location>
        <begin position="1225"/>
        <end position="1254"/>
    </location>
</feature>
<dbReference type="EMBL" id="CADCXV010000983">
    <property type="protein sequence ID" value="CAB0039862.1"/>
    <property type="molecule type" value="Genomic_DNA"/>
</dbReference>
<feature type="region of interest" description="Disordered" evidence="1">
    <location>
        <begin position="1572"/>
        <end position="1596"/>
    </location>
</feature>
<feature type="compositionally biased region" description="Polar residues" evidence="1">
    <location>
        <begin position="723"/>
        <end position="738"/>
    </location>
</feature>
<accession>A0A6H5ISN0</accession>
<evidence type="ECO:0000256" key="1">
    <source>
        <dbReference type="SAM" id="MobiDB-lite"/>
    </source>
</evidence>
<feature type="compositionally biased region" description="Polar residues" evidence="1">
    <location>
        <begin position="425"/>
        <end position="440"/>
    </location>
</feature>
<feature type="compositionally biased region" description="Polar residues" evidence="1">
    <location>
        <begin position="190"/>
        <end position="201"/>
    </location>
</feature>
<dbReference type="OrthoDB" id="10653188at2759"/>
<feature type="compositionally biased region" description="Polar residues" evidence="1">
    <location>
        <begin position="921"/>
        <end position="936"/>
    </location>
</feature>
<gene>
    <name evidence="2" type="ORF">TBRA_LOCUS11600</name>
</gene>
<feature type="compositionally biased region" description="Basic and acidic residues" evidence="1">
    <location>
        <begin position="611"/>
        <end position="622"/>
    </location>
</feature>
<name>A0A6H5ISN0_9HYME</name>
<feature type="compositionally biased region" description="Basic and acidic residues" evidence="1">
    <location>
        <begin position="810"/>
        <end position="821"/>
    </location>
</feature>
<feature type="compositionally biased region" description="Polar residues" evidence="1">
    <location>
        <begin position="1266"/>
        <end position="1283"/>
    </location>
</feature>
<organism evidence="2 3">
    <name type="scientific">Trichogramma brassicae</name>
    <dbReference type="NCBI Taxonomy" id="86971"/>
    <lineage>
        <taxon>Eukaryota</taxon>
        <taxon>Metazoa</taxon>
        <taxon>Ecdysozoa</taxon>
        <taxon>Arthropoda</taxon>
        <taxon>Hexapoda</taxon>
        <taxon>Insecta</taxon>
        <taxon>Pterygota</taxon>
        <taxon>Neoptera</taxon>
        <taxon>Endopterygota</taxon>
        <taxon>Hymenoptera</taxon>
        <taxon>Apocrita</taxon>
        <taxon>Proctotrupomorpha</taxon>
        <taxon>Chalcidoidea</taxon>
        <taxon>Trichogrammatidae</taxon>
        <taxon>Trichogramma</taxon>
    </lineage>
</organism>
<feature type="compositionally biased region" description="Polar residues" evidence="1">
    <location>
        <begin position="586"/>
        <end position="597"/>
    </location>
</feature>
<feature type="compositionally biased region" description="Basic and acidic residues" evidence="1">
    <location>
        <begin position="413"/>
        <end position="424"/>
    </location>
</feature>
<feature type="compositionally biased region" description="Basic and acidic residues" evidence="1">
    <location>
        <begin position="314"/>
        <end position="325"/>
    </location>
</feature>
<feature type="compositionally biased region" description="Basic and acidic residues" evidence="1">
    <location>
        <begin position="909"/>
        <end position="920"/>
    </location>
</feature>
<feature type="compositionally biased region" description="Polar residues" evidence="1">
    <location>
        <begin position="326"/>
        <end position="341"/>
    </location>
</feature>
<feature type="compositionally biased region" description="Polar residues" evidence="1">
    <location>
        <begin position="388"/>
        <end position="412"/>
    </location>
</feature>
<feature type="compositionally biased region" description="Polar residues" evidence="1">
    <location>
        <begin position="29"/>
        <end position="44"/>
    </location>
</feature>
<feature type="compositionally biased region" description="Polar residues" evidence="1">
    <location>
        <begin position="289"/>
        <end position="300"/>
    </location>
</feature>
<feature type="compositionally biased region" description="Basic and acidic residues" evidence="1">
    <location>
        <begin position="998"/>
        <end position="1009"/>
    </location>
</feature>
<feature type="compositionally biased region" description="Polar residues" evidence="1">
    <location>
        <begin position="973"/>
        <end position="984"/>
    </location>
</feature>
<feature type="compositionally biased region" description="Basic and acidic residues" evidence="1">
    <location>
        <begin position="512"/>
        <end position="523"/>
    </location>
</feature>
<feature type="compositionally biased region" description="Basic and acidic residues" evidence="1">
    <location>
        <begin position="711"/>
        <end position="722"/>
    </location>
</feature>
<feature type="non-terminal residue" evidence="2">
    <location>
        <position position="2071"/>
    </location>
</feature>
<feature type="region of interest" description="Disordered" evidence="1">
    <location>
        <begin position="1"/>
        <end position="1284"/>
    </location>
</feature>
<sequence length="2071" mass="225853">MRIYHNCYKTCNNNNGSDKESPEPKGASDDQSGNSNKSENTNQQSRDESQSDNTGTGGNENKENSETGSNPEGQPEDENPQNPAPSKDEAASNTPESNQSLTLDGHVKLTSNNNGSDKESPEPKGASDDQSVNSNKSENTNQQSRDESQSDNTGTGGNENKENSETGSNPEGQPEDENPQNPAPSKDEPASNTPESNQSLTLDGHVKLTSNNNGSDKESPEPKGASDDQSVNSNKSENTNQQSRDESQSDNTGTVGNENKRNSETGSNPEGQPEDENPQNPAPSKDEPASNTPESNQSLTLDGHVKLTSNNNGSDKESPEPKGASDDQSVNSNKSENTNQQSRDESQSDNTGTGGNENKENSETGSNPEGQPEDENPQNPAPSKDEAASNTPESNQSLTMNGHVKLTSNNNGSDKESPEPKGASDDQSVNSNKSENTNQQSRDESQSDNTGTGGNENKENSETGSNPEGQPEDENPQNPAPSKDEPASNTPESNQSLTLDGHVKLTSNNNGSDKESPEPKGASDDQSVNSHKSENTNQQSRDESQSVNSSTGGNENKENSETGSNPEGQPEDENPQNPAPSKDEPASNTPESNQSLTLDGHVKLTSNNNGSDKESPEPKGASDDQSVNSNKSENTNQQSRDESQSDNTGTVGNENKENSETGSKPEGQPEDEKTHKTQHLVKMNQHLIRPKSNQSLTLDGHVKLTSNNNGSDKESPEPKGASDDQSVNSNKSENTNQQSRDESQSDNTGTVGNENKENSETGSNPEGQPEDENPQNPAPSKDEPASNTPESNQSLTLDGHVKLTSNNNGSDKESPEPKGASDDQSVNSNKSENTNQQSRDESQSDNTGTGGNENKENSETGSNPEGQPEDENPQNPAPSKDEAASNTPESNQSLTMNGHVKLTSNNNGSDKESPEPKGASDDQSVNSNKSENTNQQSRDESQSDNTGTGGSNPEGQPEDENPQNPAPSKDEPASNTPESNQSLTLDGHVKLTSNNNGSDKESPEPKGASDDQSVNSHKSENTNQQSRDESQSVNSSTGGNQNKNNSETSSSPDGKREEEETPQNPAPSKDEPSSNTPESNQSLSLDGHVKLTSNNNGSDKESPETRGASDDQSGNSNKSENTNQPSRDESQSDNTGTGGNENKENSETRSSTDGKPEEEKNPQNSAPSKDEPPSNRPESNQSLSLDGHVKLTSNNNDSNKESHAVSNETPDQSDSSSTSQKETVRSSYMSQTEVPSTSGNVNNVHSENTSTVDGQKTELAKKDNLTPGQTSAESNPSQSNPSLTVEGKFKLNSRDNNESLFRLYGHQQQQQQQQHCSMSGNSNGAVYIGTVRAGKSALHPSRRSRSQKVARRRKVFYMLKLENEANFGSYTRIRTRILAGAFLSFAGFNSGSSSSSSSNVLLSVAPPLPHCAAAGQRETRIRLLQYPIDDTTTYGESMTSLCREMRGYECGDRQHIHVQRIPLNIECRSDACTRTRSCAPREAIRSPAHACKYTRVRICATFFQIHISVLLLLLLRVCTYARVHASRQPYTFLCINIHNSNTSDPDNVYNDCTEARQVLLYAARSRKKRPTLATREEVSSVGRLRRNKKQQRGSSNAYARAVALNWLVYSQRMRVQEKKPSRRKGIYTTTPHVSYFHEIKSYTKTLRFNDFIRKVASSVGKYNLPLDRAAKSKSLSNTLAQEDARACNGNSSSRAAPSRSSSHSSRCIIYRTHTHTHTQTRDGSEEVPIFEFGTFKFLFVEKKKYICVSVWRTYRFYKRTLRLTSRPSADSLYVTQSCQGQARRRHVHKSLPGRSFPIHGHAKTPRFDSQIFTAVTFAVRRQWSELKANLTIDPAGALQEKGFFKGVHRQVVVVVAREAYTSCIRYRVESGFPCAPKKLLINSYLFSNSISTMCTHYVYRESVLLYGNRLWSLQLLLAYCYYSLEYRTRVTNIYVRIESSVHRRLETHFNPILLLRVAIQGKARARNILVHENFNGASLPGVAPAGASWSSFANHARSERNFGVGECSRDLVARAPTKSARPLHIAPSTHGPRCGDCIRARAKRVTCLSKREKKKCCVFYINAVPTTRFLC</sequence>
<feature type="compositionally biased region" description="Basic and acidic residues" evidence="1">
    <location>
        <begin position="215"/>
        <end position="226"/>
    </location>
</feature>
<protein>
    <submittedName>
        <fullName evidence="2">Uncharacterized protein</fullName>
    </submittedName>
</protein>
<feature type="compositionally biased region" description="Polar residues" evidence="1">
    <location>
        <begin position="884"/>
        <end position="908"/>
    </location>
</feature>
<feature type="compositionally biased region" description="Polar residues" evidence="1">
    <location>
        <begin position="1010"/>
        <end position="1052"/>
    </location>
</feature>
<feature type="compositionally biased region" description="Basic and acidic residues" evidence="1">
    <location>
        <begin position="1141"/>
        <end position="1161"/>
    </location>
</feature>
<feature type="compositionally biased region" description="Polar residues" evidence="1">
    <location>
        <begin position="128"/>
        <end position="143"/>
    </location>
</feature>
<feature type="compositionally biased region" description="Polar residues" evidence="1">
    <location>
        <begin position="487"/>
        <end position="498"/>
    </location>
</feature>
<dbReference type="Proteomes" id="UP000479190">
    <property type="component" value="Unassembled WGS sequence"/>
</dbReference>
<evidence type="ECO:0000313" key="3">
    <source>
        <dbReference type="Proteomes" id="UP000479190"/>
    </source>
</evidence>
<feature type="compositionally biased region" description="Polar residues" evidence="1">
    <location>
        <begin position="785"/>
        <end position="796"/>
    </location>
</feature>
<feature type="compositionally biased region" description="Basic and acidic residues" evidence="1">
    <location>
        <begin position="1255"/>
        <end position="1264"/>
    </location>
</feature>
<reference evidence="2 3" key="1">
    <citation type="submission" date="2020-02" db="EMBL/GenBank/DDBJ databases">
        <authorList>
            <person name="Ferguson B K."/>
        </authorList>
    </citation>
    <scope>NUCLEOTIDE SEQUENCE [LARGE SCALE GENOMIC DNA]</scope>
</reference>
<proteinExistence type="predicted"/>
<keyword evidence="3" id="KW-1185">Reference proteome</keyword>
<feature type="compositionally biased region" description="Polar residues" evidence="1">
    <location>
        <begin position="1110"/>
        <end position="1125"/>
    </location>
</feature>
<feature type="compositionally biased region" description="Basic and acidic residues" evidence="1">
    <location>
        <begin position="1098"/>
        <end position="1109"/>
    </location>
</feature>
<feature type="compositionally biased region" description="Basic and acidic residues" evidence="1">
    <location>
        <begin position="116"/>
        <end position="127"/>
    </location>
</feature>
<feature type="compositionally biased region" description="Polar residues" evidence="1">
    <location>
        <begin position="822"/>
        <end position="837"/>
    </location>
</feature>
<feature type="compositionally biased region" description="Basic and acidic residues" evidence="1">
    <location>
        <begin position="17"/>
        <end position="28"/>
    </location>
</feature>